<dbReference type="PANTHER" id="PTHR30086">
    <property type="entry name" value="ARGININE EXPORTER PROTEIN ARGO"/>
    <property type="match status" value="1"/>
</dbReference>
<comment type="caution">
    <text evidence="7">The sequence shown here is derived from an EMBL/GenBank/DDBJ whole genome shotgun (WGS) entry which is preliminary data.</text>
</comment>
<keyword evidence="5 6" id="KW-0472">Membrane</keyword>
<dbReference type="EMBL" id="BAAAPC010000012">
    <property type="protein sequence ID" value="GAA2000605.1"/>
    <property type="molecule type" value="Genomic_DNA"/>
</dbReference>
<dbReference type="Proteomes" id="UP001501585">
    <property type="component" value="Unassembled WGS sequence"/>
</dbReference>
<evidence type="ECO:0000256" key="1">
    <source>
        <dbReference type="ARBA" id="ARBA00004651"/>
    </source>
</evidence>
<keyword evidence="8" id="KW-1185">Reference proteome</keyword>
<keyword evidence="4 6" id="KW-1133">Transmembrane helix</keyword>
<accession>A0ABN2T7V6</accession>
<evidence type="ECO:0000313" key="8">
    <source>
        <dbReference type="Proteomes" id="UP001501585"/>
    </source>
</evidence>
<keyword evidence="3 6" id="KW-0812">Transmembrane</keyword>
<dbReference type="Pfam" id="PF01810">
    <property type="entry name" value="LysE"/>
    <property type="match status" value="1"/>
</dbReference>
<evidence type="ECO:0000256" key="5">
    <source>
        <dbReference type="ARBA" id="ARBA00023136"/>
    </source>
</evidence>
<sequence length="211" mass="21956">MNPTLLLAYWAVIFTLIAIPGPDWAFIVALGSRRGNVLAGAGGLFVGYSAVGALVAVGVGALVARSEPLLALLTGAGAVFLVYIGIGILRGAPSSPSLERPEEPRRRESRHGDLVSGVAVSMLNPKGLLIMVALLPQFADTTADWPLPAQLAVLGLVFAATCGAFYIVLGFATRAVLRRWGAASKWISALSGITLIVLGGALLAEQVIRWT</sequence>
<dbReference type="InterPro" id="IPR001123">
    <property type="entry name" value="LeuE-type"/>
</dbReference>
<feature type="transmembrane region" description="Helical" evidence="6">
    <location>
        <begin position="6"/>
        <end position="30"/>
    </location>
</feature>
<name>A0ABN2T7V6_9ACTN</name>
<comment type="subcellular location">
    <subcellularLocation>
        <location evidence="1">Cell membrane</location>
        <topology evidence="1">Multi-pass membrane protein</topology>
    </subcellularLocation>
</comment>
<feature type="transmembrane region" description="Helical" evidence="6">
    <location>
        <begin position="114"/>
        <end position="139"/>
    </location>
</feature>
<feature type="transmembrane region" description="Helical" evidence="6">
    <location>
        <begin position="69"/>
        <end position="93"/>
    </location>
</feature>
<evidence type="ECO:0000256" key="6">
    <source>
        <dbReference type="SAM" id="Phobius"/>
    </source>
</evidence>
<dbReference type="RefSeq" id="WP_344102815.1">
    <property type="nucleotide sequence ID" value="NZ_BAAAPC010000012.1"/>
</dbReference>
<gene>
    <name evidence="7" type="ORF">GCM10009799_29880</name>
</gene>
<proteinExistence type="predicted"/>
<keyword evidence="2" id="KW-1003">Cell membrane</keyword>
<protein>
    <submittedName>
        <fullName evidence="7">LysE family transporter</fullName>
    </submittedName>
</protein>
<organism evidence="7 8">
    <name type="scientific">Nocardiopsis rhodophaea</name>
    <dbReference type="NCBI Taxonomy" id="280238"/>
    <lineage>
        <taxon>Bacteria</taxon>
        <taxon>Bacillati</taxon>
        <taxon>Actinomycetota</taxon>
        <taxon>Actinomycetes</taxon>
        <taxon>Streptosporangiales</taxon>
        <taxon>Nocardiopsidaceae</taxon>
        <taxon>Nocardiopsis</taxon>
    </lineage>
</organism>
<evidence type="ECO:0000256" key="4">
    <source>
        <dbReference type="ARBA" id="ARBA00022989"/>
    </source>
</evidence>
<feature type="transmembrane region" description="Helical" evidence="6">
    <location>
        <begin position="37"/>
        <end position="63"/>
    </location>
</feature>
<reference evidence="7 8" key="1">
    <citation type="journal article" date="2019" name="Int. J. Syst. Evol. Microbiol.">
        <title>The Global Catalogue of Microorganisms (GCM) 10K type strain sequencing project: providing services to taxonomists for standard genome sequencing and annotation.</title>
        <authorList>
            <consortium name="The Broad Institute Genomics Platform"/>
            <consortium name="The Broad Institute Genome Sequencing Center for Infectious Disease"/>
            <person name="Wu L."/>
            <person name="Ma J."/>
        </authorList>
    </citation>
    <scope>NUCLEOTIDE SEQUENCE [LARGE SCALE GENOMIC DNA]</scope>
    <source>
        <strain evidence="7 8">JCM 15313</strain>
    </source>
</reference>
<evidence type="ECO:0000313" key="7">
    <source>
        <dbReference type="EMBL" id="GAA2000605.1"/>
    </source>
</evidence>
<dbReference type="PANTHER" id="PTHR30086:SF20">
    <property type="entry name" value="ARGININE EXPORTER PROTEIN ARGO-RELATED"/>
    <property type="match status" value="1"/>
</dbReference>
<feature type="transmembrane region" description="Helical" evidence="6">
    <location>
        <begin position="189"/>
        <end position="208"/>
    </location>
</feature>
<evidence type="ECO:0000256" key="3">
    <source>
        <dbReference type="ARBA" id="ARBA00022692"/>
    </source>
</evidence>
<feature type="transmembrane region" description="Helical" evidence="6">
    <location>
        <begin position="151"/>
        <end position="177"/>
    </location>
</feature>
<evidence type="ECO:0000256" key="2">
    <source>
        <dbReference type="ARBA" id="ARBA00022475"/>
    </source>
</evidence>